<reference evidence="1 2" key="1">
    <citation type="submission" date="2011-05" db="EMBL/GenBank/DDBJ databases">
        <title>Complete sequence of chromosome of Frankia symbiont of Datisca glomerata.</title>
        <authorList>
            <consortium name="US DOE Joint Genome Institute"/>
            <person name="Lucas S."/>
            <person name="Han J."/>
            <person name="Lapidus A."/>
            <person name="Cheng J.-F."/>
            <person name="Goodwin L."/>
            <person name="Pitluck S."/>
            <person name="Peters L."/>
            <person name="Mikhailova N."/>
            <person name="Chertkov O."/>
            <person name="Teshima H."/>
            <person name="Han C."/>
            <person name="Tapia R."/>
            <person name="Land M."/>
            <person name="Hauser L."/>
            <person name="Kyrpides N."/>
            <person name="Ivanova N."/>
            <person name="Pagani I."/>
            <person name="Berry A."/>
            <person name="Pawlowski K."/>
            <person name="Persson T."/>
            <person name="Vanden Heuvel B."/>
            <person name="Benson D."/>
            <person name="Woyke T."/>
        </authorList>
    </citation>
    <scope>NUCLEOTIDE SEQUENCE [LARGE SCALE GENOMIC DNA]</scope>
    <source>
        <strain evidence="2">4085684</strain>
    </source>
</reference>
<proteinExistence type="predicted"/>
<name>F8AVW7_9ACTN</name>
<evidence type="ECO:0000313" key="1">
    <source>
        <dbReference type="EMBL" id="AEH08309.1"/>
    </source>
</evidence>
<keyword evidence="2" id="KW-1185">Reference proteome</keyword>
<dbReference type="EMBL" id="CP002801">
    <property type="protein sequence ID" value="AEH08309.1"/>
    <property type="molecule type" value="Genomic_DNA"/>
</dbReference>
<gene>
    <name evidence="1" type="ordered locus">FsymDg_0795</name>
</gene>
<evidence type="ECO:0000313" key="2">
    <source>
        <dbReference type="Proteomes" id="UP000001549"/>
    </source>
</evidence>
<protein>
    <submittedName>
        <fullName evidence="1">Uncharacterized protein</fullName>
    </submittedName>
</protein>
<dbReference type="KEGG" id="fsy:FsymDg_0795"/>
<dbReference type="HOGENOM" id="CLU_118979_0_0_11"/>
<sequence>MAAVGGGLAVLLLGACGEATGTSGTTGPTGSVTLPSGLPTSLPTGLPTALPSMSASLPGGGQVATGRDALKAANVPEDFPIPPGAEVEAGTSRNNESVLTLSGVSDNAVATFYRQALPAAGYTITSDNQIAGLAASIAVTGQVW</sequence>
<dbReference type="AlphaFoldDB" id="F8AVW7"/>
<organism evidence="1 2">
    <name type="scientific">Candidatus Protofrankia datiscae</name>
    <dbReference type="NCBI Taxonomy" id="2716812"/>
    <lineage>
        <taxon>Bacteria</taxon>
        <taxon>Bacillati</taxon>
        <taxon>Actinomycetota</taxon>
        <taxon>Actinomycetes</taxon>
        <taxon>Frankiales</taxon>
        <taxon>Frankiaceae</taxon>
        <taxon>Protofrankia</taxon>
    </lineage>
</organism>
<dbReference type="Proteomes" id="UP000001549">
    <property type="component" value="Chromosome"/>
</dbReference>
<accession>F8AVW7</accession>